<reference evidence="2 3" key="1">
    <citation type="journal article" date="2011" name="PLoS Pathog.">
        <title>Endophytic Life Strategies Decoded by Genome and Transcriptome Analyses of the Mutualistic Root Symbiont Piriformospora indica.</title>
        <authorList>
            <person name="Zuccaro A."/>
            <person name="Lahrmann U."/>
            <person name="Guldener U."/>
            <person name="Langen G."/>
            <person name="Pfiffi S."/>
            <person name="Biedenkopf D."/>
            <person name="Wong P."/>
            <person name="Samans B."/>
            <person name="Grimm C."/>
            <person name="Basiewicz M."/>
            <person name="Murat C."/>
            <person name="Martin F."/>
            <person name="Kogel K.H."/>
        </authorList>
    </citation>
    <scope>NUCLEOTIDE SEQUENCE [LARGE SCALE GENOMIC DNA]</scope>
    <source>
        <strain evidence="2 3">DSM 11827</strain>
    </source>
</reference>
<evidence type="ECO:0000256" key="1">
    <source>
        <dbReference type="SAM" id="Phobius"/>
    </source>
</evidence>
<keyword evidence="1" id="KW-1133">Transmembrane helix</keyword>
<keyword evidence="1" id="KW-0812">Transmembrane</keyword>
<feature type="transmembrane region" description="Helical" evidence="1">
    <location>
        <begin position="20"/>
        <end position="40"/>
    </location>
</feature>
<keyword evidence="1" id="KW-0472">Membrane</keyword>
<dbReference type="Proteomes" id="UP000007148">
    <property type="component" value="Unassembled WGS sequence"/>
</dbReference>
<gene>
    <name evidence="2" type="ORF">PIIN_10023</name>
</gene>
<dbReference type="AlphaFoldDB" id="G4TXI0"/>
<keyword evidence="3" id="KW-1185">Reference proteome</keyword>
<dbReference type="InParanoid" id="G4TXI0"/>
<feature type="transmembrane region" description="Helical" evidence="1">
    <location>
        <begin position="133"/>
        <end position="153"/>
    </location>
</feature>
<accession>G4TXI0</accession>
<protein>
    <submittedName>
        <fullName evidence="2">Uncharacterized protein</fullName>
    </submittedName>
</protein>
<comment type="caution">
    <text evidence="2">The sequence shown here is derived from an EMBL/GenBank/DDBJ whole genome shotgun (WGS) entry which is preliminary data.</text>
</comment>
<name>G4TXI0_SERID</name>
<dbReference type="OrthoDB" id="28755at2759"/>
<evidence type="ECO:0000313" key="2">
    <source>
        <dbReference type="EMBL" id="CCA76023.1"/>
    </source>
</evidence>
<sequence>MKGWHHSGELSFPKLGIHNVAIVVPQFLVTALSSIIFALYEPVSGVQPGAGHAGAGVGAPAAVAVASPTSDDSLFADMDIGFDEKNSRLLARAITRLSSSLVKRTPTHLLPGLIKRLPGSPEDDSANPAGLALIFRIGGACSLIAAVLCWRLAKSLRRQKGR</sequence>
<dbReference type="HOGENOM" id="CLU_1636061_0_0_1"/>
<proteinExistence type="predicted"/>
<dbReference type="EMBL" id="CAFZ01000581">
    <property type="protein sequence ID" value="CCA76023.1"/>
    <property type="molecule type" value="Genomic_DNA"/>
</dbReference>
<evidence type="ECO:0000313" key="3">
    <source>
        <dbReference type="Proteomes" id="UP000007148"/>
    </source>
</evidence>
<organism evidence="2 3">
    <name type="scientific">Serendipita indica (strain DSM 11827)</name>
    <name type="common">Root endophyte fungus</name>
    <name type="synonym">Piriformospora indica</name>
    <dbReference type="NCBI Taxonomy" id="1109443"/>
    <lineage>
        <taxon>Eukaryota</taxon>
        <taxon>Fungi</taxon>
        <taxon>Dikarya</taxon>
        <taxon>Basidiomycota</taxon>
        <taxon>Agaricomycotina</taxon>
        <taxon>Agaricomycetes</taxon>
        <taxon>Sebacinales</taxon>
        <taxon>Serendipitaceae</taxon>
        <taxon>Serendipita</taxon>
    </lineage>
</organism>